<dbReference type="AlphaFoldDB" id="A0A0E9PMB3"/>
<reference evidence="1" key="1">
    <citation type="submission" date="2014-11" db="EMBL/GenBank/DDBJ databases">
        <authorList>
            <person name="Amaro Gonzalez C."/>
        </authorList>
    </citation>
    <scope>NUCLEOTIDE SEQUENCE</scope>
</reference>
<dbReference type="EMBL" id="GBXM01103599">
    <property type="protein sequence ID" value="JAH04978.1"/>
    <property type="molecule type" value="Transcribed_RNA"/>
</dbReference>
<name>A0A0E9PMB3_ANGAN</name>
<accession>A0A0E9PMB3</accession>
<evidence type="ECO:0000313" key="1">
    <source>
        <dbReference type="EMBL" id="JAH04978.1"/>
    </source>
</evidence>
<organism evidence="1">
    <name type="scientific">Anguilla anguilla</name>
    <name type="common">European freshwater eel</name>
    <name type="synonym">Muraena anguilla</name>
    <dbReference type="NCBI Taxonomy" id="7936"/>
    <lineage>
        <taxon>Eukaryota</taxon>
        <taxon>Metazoa</taxon>
        <taxon>Chordata</taxon>
        <taxon>Craniata</taxon>
        <taxon>Vertebrata</taxon>
        <taxon>Euteleostomi</taxon>
        <taxon>Actinopterygii</taxon>
        <taxon>Neopterygii</taxon>
        <taxon>Teleostei</taxon>
        <taxon>Anguilliformes</taxon>
        <taxon>Anguillidae</taxon>
        <taxon>Anguilla</taxon>
    </lineage>
</organism>
<protein>
    <submittedName>
        <fullName evidence="1">Uncharacterized protein</fullName>
    </submittedName>
</protein>
<sequence>MLSKGLSIINENVHLKDEVSWYCKTETLAL</sequence>
<proteinExistence type="predicted"/>
<reference evidence="1" key="2">
    <citation type="journal article" date="2015" name="Fish Shellfish Immunol.">
        <title>Early steps in the European eel (Anguilla anguilla)-Vibrio vulnificus interaction in the gills: Role of the RtxA13 toxin.</title>
        <authorList>
            <person name="Callol A."/>
            <person name="Pajuelo D."/>
            <person name="Ebbesson L."/>
            <person name="Teles M."/>
            <person name="MacKenzie S."/>
            <person name="Amaro C."/>
        </authorList>
    </citation>
    <scope>NUCLEOTIDE SEQUENCE</scope>
</reference>